<feature type="non-terminal residue" evidence="1">
    <location>
        <position position="1"/>
    </location>
</feature>
<reference evidence="1 2" key="1">
    <citation type="journal article" date="2022" name="bioRxiv">
        <title>An ancient truncated duplication of the anti-Mullerian hormone receptor type 2 gene is a potential conserved master sex determinant in the Pangasiidae catfish family.</title>
        <authorList>
            <person name="Wen M."/>
            <person name="Pan Q."/>
            <person name="Jouanno E."/>
            <person name="Montfort J."/>
            <person name="Zahm M."/>
            <person name="Cabau C."/>
            <person name="Klopp C."/>
            <person name="Iampietro C."/>
            <person name="Roques C."/>
            <person name="Bouchez O."/>
            <person name="Castinel A."/>
            <person name="Donnadieu C."/>
            <person name="Parrinello H."/>
            <person name="Poncet C."/>
            <person name="Belmonte E."/>
            <person name="Gautier V."/>
            <person name="Avarre J.-C."/>
            <person name="Dugue R."/>
            <person name="Gustiano R."/>
            <person name="Ha T.T.T."/>
            <person name="Campet M."/>
            <person name="Sriphairoj K."/>
            <person name="Ribolli J."/>
            <person name="de Almeida F.L."/>
            <person name="Desvignes T."/>
            <person name="Postlethwait J.H."/>
            <person name="Bucao C.F."/>
            <person name="Robinson-Rechavi M."/>
            <person name="Bobe J."/>
            <person name="Herpin A."/>
            <person name="Guiguen Y."/>
        </authorList>
    </citation>
    <scope>NUCLEOTIDE SEQUENCE [LARGE SCALE GENOMIC DNA]</scope>
    <source>
        <strain evidence="1">YG-Dec2019</strain>
    </source>
</reference>
<sequence>CVCVCVCVRERERERQFALRFRLKSDSSLNRYIDIKSLYCDNRQTFYCGS</sequence>
<protein>
    <submittedName>
        <fullName evidence="1">Uncharacterized protein</fullName>
    </submittedName>
</protein>
<dbReference type="Proteomes" id="UP000829447">
    <property type="component" value="Linkage Group LG23"/>
</dbReference>
<dbReference type="EMBL" id="CM040476">
    <property type="protein sequence ID" value="MCI4391762.1"/>
    <property type="molecule type" value="Genomic_DNA"/>
</dbReference>
<name>A0ACC5XKN9_PANGG</name>
<evidence type="ECO:0000313" key="1">
    <source>
        <dbReference type="EMBL" id="MCI4391762.1"/>
    </source>
</evidence>
<proteinExistence type="predicted"/>
<gene>
    <name evidence="1" type="ORF">PGIGA_G00138050</name>
</gene>
<accession>A0ACC5XKN9</accession>
<evidence type="ECO:0000313" key="2">
    <source>
        <dbReference type="Proteomes" id="UP000829447"/>
    </source>
</evidence>
<organism evidence="1 2">
    <name type="scientific">Pangasianodon gigas</name>
    <name type="common">Mekong giant catfish</name>
    <name type="synonym">Pangasius gigas</name>
    <dbReference type="NCBI Taxonomy" id="30993"/>
    <lineage>
        <taxon>Eukaryota</taxon>
        <taxon>Metazoa</taxon>
        <taxon>Chordata</taxon>
        <taxon>Craniata</taxon>
        <taxon>Vertebrata</taxon>
        <taxon>Euteleostomi</taxon>
        <taxon>Actinopterygii</taxon>
        <taxon>Neopterygii</taxon>
        <taxon>Teleostei</taxon>
        <taxon>Ostariophysi</taxon>
        <taxon>Siluriformes</taxon>
        <taxon>Pangasiidae</taxon>
        <taxon>Pangasianodon</taxon>
    </lineage>
</organism>
<keyword evidence="2" id="KW-1185">Reference proteome</keyword>
<comment type="caution">
    <text evidence="1">The sequence shown here is derived from an EMBL/GenBank/DDBJ whole genome shotgun (WGS) entry which is preliminary data.</text>
</comment>